<feature type="binding site" evidence="5">
    <location>
        <position position="164"/>
    </location>
    <ligand>
        <name>a divalent metal cation</name>
        <dbReference type="ChEBI" id="CHEBI:60240"/>
        <label>2</label>
    </ligand>
</feature>
<keyword evidence="2 5" id="KW-0479">Metal-binding</keyword>
<feature type="binding site" evidence="5">
    <location>
        <position position="196"/>
    </location>
    <ligand>
        <name>a divalent metal cation</name>
        <dbReference type="ChEBI" id="CHEBI:60240"/>
        <label>2</label>
    </ligand>
</feature>
<reference evidence="7 8" key="1">
    <citation type="submission" date="2024-07" db="EMBL/GenBank/DDBJ databases">
        <title>Chromosome-level genome assembly of the water stick insect Ranatra chinensis (Heteroptera: Nepidae).</title>
        <authorList>
            <person name="Liu X."/>
        </authorList>
    </citation>
    <scope>NUCLEOTIDE SEQUENCE [LARGE SCALE GENOMIC DNA]</scope>
    <source>
        <strain evidence="7">Cailab_2021Rc</strain>
        <tissue evidence="7">Muscle</tissue>
    </source>
</reference>
<comment type="similarity">
    <text evidence="6">Belongs to the metallo-dependent hydrolases superfamily. Phosphotriesterase family.</text>
</comment>
<dbReference type="EMBL" id="JBFDAA010000114">
    <property type="protein sequence ID" value="KAL1109969.1"/>
    <property type="molecule type" value="Genomic_DNA"/>
</dbReference>
<evidence type="ECO:0000256" key="4">
    <source>
        <dbReference type="ARBA" id="ARBA00029607"/>
    </source>
</evidence>
<organism evidence="7 8">
    <name type="scientific">Ranatra chinensis</name>
    <dbReference type="NCBI Taxonomy" id="642074"/>
    <lineage>
        <taxon>Eukaryota</taxon>
        <taxon>Metazoa</taxon>
        <taxon>Ecdysozoa</taxon>
        <taxon>Arthropoda</taxon>
        <taxon>Hexapoda</taxon>
        <taxon>Insecta</taxon>
        <taxon>Pterygota</taxon>
        <taxon>Neoptera</taxon>
        <taxon>Paraneoptera</taxon>
        <taxon>Hemiptera</taxon>
        <taxon>Heteroptera</taxon>
        <taxon>Panheteroptera</taxon>
        <taxon>Nepomorpha</taxon>
        <taxon>Nepidae</taxon>
        <taxon>Ranatrinae</taxon>
        <taxon>Ranatra</taxon>
    </lineage>
</organism>
<dbReference type="AlphaFoldDB" id="A0ABD0YAQ1"/>
<protein>
    <recommendedName>
        <fullName evidence="1">Phosphotriesterase-related protein</fullName>
    </recommendedName>
    <alternativeName>
        <fullName evidence="4">Parathion hydrolase-related protein</fullName>
    </alternativeName>
</protein>
<dbReference type="GO" id="GO:0046872">
    <property type="term" value="F:metal ion binding"/>
    <property type="evidence" value="ECO:0007669"/>
    <property type="project" value="UniProtKB-KW"/>
</dbReference>
<comment type="caution">
    <text evidence="7">The sequence shown here is derived from an EMBL/GenBank/DDBJ whole genome shotgun (WGS) entry which is preliminary data.</text>
</comment>
<dbReference type="GO" id="GO:0016787">
    <property type="term" value="F:hydrolase activity"/>
    <property type="evidence" value="ECO:0007669"/>
    <property type="project" value="UniProtKB-KW"/>
</dbReference>
<sequence length="346" mass="38268">SVVLGKVLVENLGVTLTHEHLKIDFDKFYTPPPAHLSSYFGHEINIKNVGYVKQYPYSSRPNLHLFGGDVEEAIAQELAQFKKFGGGTIVENTSHGLSRDPALYVRLSKQTGVHIVVGTGHYVADVQDASVLNSSVQKLYNTIKKDFEEGCTECESVKCGFIGEVGSGWPIKEFEKRCIKAAGEAQADLGCAVSFHPGRHPGAPSEIIRLYTEAGGALDKAVMSHLDRTLVTDEQLLDFASLGCYCQFDLFGTECSHYQLNPIQDMLSDAQRIDKIIKLIDDGRLAKITISHDIHTRHRLVNFGGHGYSHILNNVVPKMVIKQMEKSAIDTIMVENPLAWLSCKKL</sequence>
<feature type="binding site" evidence="5">
    <location>
        <position position="18"/>
    </location>
    <ligand>
        <name>a divalent metal cation</name>
        <dbReference type="ChEBI" id="CHEBI:60240"/>
        <label>1</label>
    </ligand>
</feature>
<gene>
    <name evidence="7" type="ORF">AAG570_014078</name>
</gene>
<dbReference type="PANTHER" id="PTHR10819:SF3">
    <property type="entry name" value="PHOSPHOTRIESTERASE-RELATED PROTEIN"/>
    <property type="match status" value="1"/>
</dbReference>
<evidence type="ECO:0000313" key="7">
    <source>
        <dbReference type="EMBL" id="KAL1109969.1"/>
    </source>
</evidence>
<accession>A0ABD0YAQ1</accession>
<dbReference type="InterPro" id="IPR017947">
    <property type="entry name" value="AryldialkylPase_Zn-BS"/>
</dbReference>
<dbReference type="Gene3D" id="3.20.20.140">
    <property type="entry name" value="Metal-dependent hydrolases"/>
    <property type="match status" value="1"/>
</dbReference>
<evidence type="ECO:0000256" key="2">
    <source>
        <dbReference type="ARBA" id="ARBA00022723"/>
    </source>
</evidence>
<proteinExistence type="inferred from homology"/>
<dbReference type="Pfam" id="PF02126">
    <property type="entry name" value="PTE"/>
    <property type="match status" value="1"/>
</dbReference>
<evidence type="ECO:0000256" key="3">
    <source>
        <dbReference type="ARBA" id="ARBA00022801"/>
    </source>
</evidence>
<evidence type="ECO:0000313" key="8">
    <source>
        <dbReference type="Proteomes" id="UP001558652"/>
    </source>
</evidence>
<evidence type="ECO:0000256" key="6">
    <source>
        <dbReference type="PROSITE-ProRule" id="PRU00679"/>
    </source>
</evidence>
<dbReference type="InterPro" id="IPR001559">
    <property type="entry name" value="Phosphotriesterase"/>
</dbReference>
<keyword evidence="3" id="KW-0378">Hydrolase</keyword>
<comment type="cofactor">
    <cofactor evidence="5">
        <name>a divalent metal cation</name>
        <dbReference type="ChEBI" id="CHEBI:60240"/>
    </cofactor>
    <text evidence="5">Binds 2 divalent metal cations per subunit.</text>
</comment>
<evidence type="ECO:0000256" key="5">
    <source>
        <dbReference type="PIRSR" id="PIRSR601559-52"/>
    </source>
</evidence>
<comment type="caution">
    <text evidence="6">Lacks conserved residue(s) required for the propagation of feature annotation.</text>
</comment>
<feature type="binding site" evidence="5">
    <location>
        <position position="20"/>
    </location>
    <ligand>
        <name>a divalent metal cation</name>
        <dbReference type="ChEBI" id="CHEBI:60240"/>
        <label>1</label>
    </ligand>
</feature>
<name>A0ABD0YAQ1_9HEMI</name>
<dbReference type="InterPro" id="IPR032466">
    <property type="entry name" value="Metal_Hydrolase"/>
</dbReference>
<evidence type="ECO:0000256" key="1">
    <source>
        <dbReference type="ARBA" id="ARBA00020475"/>
    </source>
</evidence>
<feature type="binding site" evidence="5">
    <location>
        <position position="164"/>
    </location>
    <ligand>
        <name>a divalent metal cation</name>
        <dbReference type="ChEBI" id="CHEBI:60240"/>
        <label>1</label>
    </ligand>
</feature>
<dbReference type="PANTHER" id="PTHR10819">
    <property type="entry name" value="PHOSPHOTRIESTERASE-RELATED"/>
    <property type="match status" value="1"/>
</dbReference>
<feature type="binding site" evidence="5">
    <location>
        <position position="225"/>
    </location>
    <ligand>
        <name>a divalent metal cation</name>
        <dbReference type="ChEBI" id="CHEBI:60240"/>
        <label>2</label>
    </ligand>
</feature>
<feature type="binding site" evidence="5">
    <location>
        <position position="293"/>
    </location>
    <ligand>
        <name>a divalent metal cation</name>
        <dbReference type="ChEBI" id="CHEBI:60240"/>
        <label>1</label>
    </ligand>
</feature>
<keyword evidence="8" id="KW-1185">Reference proteome</keyword>
<dbReference type="Proteomes" id="UP001558652">
    <property type="component" value="Unassembled WGS sequence"/>
</dbReference>
<dbReference type="PROSITE" id="PS01322">
    <property type="entry name" value="PHOSPHOTRIESTERASE_1"/>
    <property type="match status" value="1"/>
</dbReference>
<feature type="non-terminal residue" evidence="7">
    <location>
        <position position="1"/>
    </location>
</feature>
<dbReference type="PROSITE" id="PS51347">
    <property type="entry name" value="PHOSPHOTRIESTERASE_2"/>
    <property type="match status" value="1"/>
</dbReference>
<dbReference type="SUPFAM" id="SSF51556">
    <property type="entry name" value="Metallo-dependent hydrolases"/>
    <property type="match status" value="1"/>
</dbReference>